<gene>
    <name evidence="1" type="ORF">rsdtw13_33120</name>
</gene>
<evidence type="ECO:0000313" key="1">
    <source>
        <dbReference type="EMBL" id="GKX68054.1"/>
    </source>
</evidence>
<dbReference type="EMBL" id="BROD01000001">
    <property type="protein sequence ID" value="GKX68054.1"/>
    <property type="molecule type" value="Genomic_DNA"/>
</dbReference>
<organism evidence="1 2">
    <name type="scientific">Inconstantimicrobium mannanitabidum</name>
    <dbReference type="NCBI Taxonomy" id="1604901"/>
    <lineage>
        <taxon>Bacteria</taxon>
        <taxon>Bacillati</taxon>
        <taxon>Bacillota</taxon>
        <taxon>Clostridia</taxon>
        <taxon>Eubacteriales</taxon>
        <taxon>Clostridiaceae</taxon>
        <taxon>Inconstantimicrobium</taxon>
    </lineage>
</organism>
<accession>A0ACB5RG40</accession>
<comment type="caution">
    <text evidence="1">The sequence shown here is derived from an EMBL/GenBank/DDBJ whole genome shotgun (WGS) entry which is preliminary data.</text>
</comment>
<evidence type="ECO:0000313" key="2">
    <source>
        <dbReference type="Proteomes" id="UP001058074"/>
    </source>
</evidence>
<protein>
    <submittedName>
        <fullName evidence="1">Uncharacterized protein</fullName>
    </submittedName>
</protein>
<reference evidence="1" key="1">
    <citation type="journal article" date="2025" name="Int. J. Syst. Evol. Microbiol.">
        <title>Inconstantimicrobium mannanitabidum sp. nov., a novel member of the family Clostridiaceae isolated from anoxic soil under the treatment of reductive soil disinfestation.</title>
        <authorList>
            <person name="Ueki A."/>
            <person name="Tonouchi A."/>
            <person name="Honma S."/>
            <person name="Kaku N."/>
            <person name="Ueki K."/>
        </authorList>
    </citation>
    <scope>NUCLEOTIDE SEQUENCE</scope>
    <source>
        <strain evidence="1">TW13</strain>
    </source>
</reference>
<keyword evidence="2" id="KW-1185">Reference proteome</keyword>
<proteinExistence type="predicted"/>
<name>A0ACB5RG40_9CLOT</name>
<dbReference type="Proteomes" id="UP001058074">
    <property type="component" value="Unassembled WGS sequence"/>
</dbReference>
<sequence>MEVIENLTKNVESEGERYQYNYRMTRSMYSNIHVYGIEIERLDIKEDEKITNIERNQIALISPKRYKVKEFLKILYDNTVSPVHLIDILGEHVDECVLDFEDSLLLKAMG</sequence>